<dbReference type="EMBL" id="GBRH01172675">
    <property type="protein sequence ID" value="JAE25221.1"/>
    <property type="molecule type" value="Transcribed_RNA"/>
</dbReference>
<protein>
    <submittedName>
        <fullName evidence="1">Uncharacterized protein</fullName>
    </submittedName>
</protein>
<reference evidence="1" key="1">
    <citation type="submission" date="2014-09" db="EMBL/GenBank/DDBJ databases">
        <authorList>
            <person name="Magalhaes I.L.F."/>
            <person name="Oliveira U."/>
            <person name="Santos F.R."/>
            <person name="Vidigal T.H.D.A."/>
            <person name="Brescovit A.D."/>
            <person name="Santos A.J."/>
        </authorList>
    </citation>
    <scope>NUCLEOTIDE SEQUENCE</scope>
    <source>
        <tissue evidence="1">Shoot tissue taken approximately 20 cm above the soil surface</tissue>
    </source>
</reference>
<organism evidence="1">
    <name type="scientific">Arundo donax</name>
    <name type="common">Giant reed</name>
    <name type="synonym">Donax arundinaceus</name>
    <dbReference type="NCBI Taxonomy" id="35708"/>
    <lineage>
        <taxon>Eukaryota</taxon>
        <taxon>Viridiplantae</taxon>
        <taxon>Streptophyta</taxon>
        <taxon>Embryophyta</taxon>
        <taxon>Tracheophyta</taxon>
        <taxon>Spermatophyta</taxon>
        <taxon>Magnoliopsida</taxon>
        <taxon>Liliopsida</taxon>
        <taxon>Poales</taxon>
        <taxon>Poaceae</taxon>
        <taxon>PACMAD clade</taxon>
        <taxon>Arundinoideae</taxon>
        <taxon>Arundineae</taxon>
        <taxon>Arundo</taxon>
    </lineage>
</organism>
<proteinExistence type="predicted"/>
<dbReference type="AlphaFoldDB" id="A0A0A9GRQ7"/>
<evidence type="ECO:0000313" key="1">
    <source>
        <dbReference type="EMBL" id="JAE25221.1"/>
    </source>
</evidence>
<name>A0A0A9GRQ7_ARUDO</name>
<sequence length="45" mass="5331">MSDKFVHSVGKYYKVWRPRTQVQSMTTISQCILILTTRYPYAYGL</sequence>
<accession>A0A0A9GRQ7</accession>
<reference evidence="1" key="2">
    <citation type="journal article" date="2015" name="Data Brief">
        <title>Shoot transcriptome of the giant reed, Arundo donax.</title>
        <authorList>
            <person name="Barrero R.A."/>
            <person name="Guerrero F.D."/>
            <person name="Moolhuijzen P."/>
            <person name="Goolsby J.A."/>
            <person name="Tidwell J."/>
            <person name="Bellgard S.E."/>
            <person name="Bellgard M.I."/>
        </authorList>
    </citation>
    <scope>NUCLEOTIDE SEQUENCE</scope>
    <source>
        <tissue evidence="1">Shoot tissue taken approximately 20 cm above the soil surface</tissue>
    </source>
</reference>